<dbReference type="GO" id="GO:0046872">
    <property type="term" value="F:metal ion binding"/>
    <property type="evidence" value="ECO:0007669"/>
    <property type="project" value="UniProtKB-KW"/>
</dbReference>
<dbReference type="GO" id="GO:0009061">
    <property type="term" value="P:anaerobic respiration"/>
    <property type="evidence" value="ECO:0007669"/>
    <property type="project" value="InterPro"/>
</dbReference>
<evidence type="ECO:0000256" key="4">
    <source>
        <dbReference type="ARBA" id="ARBA00022448"/>
    </source>
</evidence>
<proteinExistence type="inferred from homology"/>
<feature type="chain" id="PRO_5043181883" description="Periplasmic nitrate reductase, electron transfer subunit" evidence="14">
    <location>
        <begin position="23"/>
        <end position="171"/>
    </location>
</feature>
<keyword evidence="7 14" id="KW-0732">Signal</keyword>
<feature type="binding site" description="axial binding residue" evidence="13">
    <location>
        <position position="108"/>
    </location>
    <ligand>
        <name>heme c</name>
        <dbReference type="ChEBI" id="CHEBI:61717"/>
        <label>2</label>
    </ligand>
    <ligandPart>
        <name>Fe</name>
        <dbReference type="ChEBI" id="CHEBI:18248"/>
    </ligandPart>
</feature>
<feature type="binding site" description="covalent" evidence="12">
    <location>
        <position position="129"/>
    </location>
    <ligand>
        <name>heme c</name>
        <dbReference type="ChEBI" id="CHEBI:61717"/>
        <label>2</label>
    </ligand>
</feature>
<dbReference type="OrthoDB" id="13290at2"/>
<feature type="binding site" description="axial binding residue" evidence="13">
    <location>
        <position position="91"/>
    </location>
    <ligand>
        <name>heme c</name>
        <dbReference type="ChEBI" id="CHEBI:61717"/>
        <label>1</label>
    </ligand>
    <ligandPart>
        <name>Fe</name>
        <dbReference type="ChEBI" id="CHEBI:18248"/>
    </ligandPart>
</feature>
<keyword evidence="9" id="KW-0249">Electron transport</keyword>
<evidence type="ECO:0000256" key="3">
    <source>
        <dbReference type="ARBA" id="ARBA00013773"/>
    </source>
</evidence>
<evidence type="ECO:0000256" key="2">
    <source>
        <dbReference type="ARBA" id="ARBA00007368"/>
    </source>
</evidence>
<organism evidence="15 16">
    <name type="scientific">Helicobacter cholecystus</name>
    <dbReference type="NCBI Taxonomy" id="45498"/>
    <lineage>
        <taxon>Bacteria</taxon>
        <taxon>Pseudomonadati</taxon>
        <taxon>Campylobacterota</taxon>
        <taxon>Epsilonproteobacteria</taxon>
        <taxon>Campylobacterales</taxon>
        <taxon>Helicobacteraceae</taxon>
        <taxon>Helicobacter</taxon>
    </lineage>
</organism>
<name>A0A3D8IYI1_9HELI</name>
<dbReference type="Pfam" id="PF03892">
    <property type="entry name" value="NapB"/>
    <property type="match status" value="1"/>
</dbReference>
<evidence type="ECO:0000256" key="11">
    <source>
        <dbReference type="ARBA" id="ARBA00031832"/>
    </source>
</evidence>
<keyword evidence="6 13" id="KW-0479">Metal-binding</keyword>
<gene>
    <name evidence="15" type="ORF">CQA62_01510</name>
</gene>
<feature type="signal peptide" evidence="14">
    <location>
        <begin position="1"/>
        <end position="22"/>
    </location>
</feature>
<keyword evidence="4" id="KW-0813">Transport</keyword>
<dbReference type="InterPro" id="IPR005591">
    <property type="entry name" value="NapB"/>
</dbReference>
<accession>A0A3D8IYI1</accession>
<dbReference type="SUPFAM" id="SSF48695">
    <property type="entry name" value="Multiheme cytochromes"/>
    <property type="match status" value="1"/>
</dbReference>
<keyword evidence="8" id="KW-0574">Periplasm</keyword>
<dbReference type="RefSeq" id="WP_104724042.1">
    <property type="nucleotide sequence ID" value="NZ_FZNE01000002.1"/>
</dbReference>
<evidence type="ECO:0000313" key="15">
    <source>
        <dbReference type="EMBL" id="RDU70113.1"/>
    </source>
</evidence>
<comment type="similarity">
    <text evidence="2">Belongs to the NapB family.</text>
</comment>
<feature type="binding site" description="axial binding residue" evidence="13">
    <location>
        <position position="133"/>
    </location>
    <ligand>
        <name>heme c</name>
        <dbReference type="ChEBI" id="CHEBI:61717"/>
        <label>2</label>
    </ligand>
    <ligandPart>
        <name>Fe</name>
        <dbReference type="ChEBI" id="CHEBI:18248"/>
    </ligandPart>
</feature>
<dbReference type="PIRSF" id="PIRSF006105">
    <property type="entry name" value="NapB"/>
    <property type="match status" value="1"/>
</dbReference>
<comment type="PTM">
    <text evidence="12">Binds 2 heme C groups per subunit.</text>
</comment>
<evidence type="ECO:0000256" key="14">
    <source>
        <dbReference type="SAM" id="SignalP"/>
    </source>
</evidence>
<comment type="subcellular location">
    <subcellularLocation>
        <location evidence="1">Periplasm</location>
    </subcellularLocation>
</comment>
<dbReference type="GO" id="GO:0042597">
    <property type="term" value="C:periplasmic space"/>
    <property type="evidence" value="ECO:0007669"/>
    <property type="project" value="UniProtKB-SubCell"/>
</dbReference>
<evidence type="ECO:0000256" key="13">
    <source>
        <dbReference type="PIRSR" id="PIRSR006105-2"/>
    </source>
</evidence>
<evidence type="ECO:0000256" key="7">
    <source>
        <dbReference type="ARBA" id="ARBA00022729"/>
    </source>
</evidence>
<feature type="binding site" description="axial binding residue" evidence="13">
    <location>
        <position position="72"/>
    </location>
    <ligand>
        <name>heme c</name>
        <dbReference type="ChEBI" id="CHEBI:61717"/>
        <label>1</label>
    </ligand>
    <ligandPart>
        <name>Fe</name>
        <dbReference type="ChEBI" id="CHEBI:18248"/>
    </ligandPart>
</feature>
<protein>
    <recommendedName>
        <fullName evidence="3">Periplasmic nitrate reductase, electron transfer subunit</fullName>
    </recommendedName>
    <alternativeName>
        <fullName evidence="11">Diheme cytochrome c NapB</fullName>
    </alternativeName>
</protein>
<evidence type="ECO:0000256" key="9">
    <source>
        <dbReference type="ARBA" id="ARBA00022982"/>
    </source>
</evidence>
<feature type="binding site" description="covalent" evidence="12">
    <location>
        <position position="90"/>
    </location>
    <ligand>
        <name>heme c</name>
        <dbReference type="ChEBI" id="CHEBI:61717"/>
        <label>1</label>
    </ligand>
</feature>
<keyword evidence="5 12" id="KW-0349">Heme</keyword>
<evidence type="ECO:0000256" key="5">
    <source>
        <dbReference type="ARBA" id="ARBA00022617"/>
    </source>
</evidence>
<evidence type="ECO:0000256" key="8">
    <source>
        <dbReference type="ARBA" id="ARBA00022764"/>
    </source>
</evidence>
<dbReference type="PANTHER" id="PTHR38604">
    <property type="entry name" value="PERIPLASMIC NITRATE REDUCTASE, ELECTRON TRANSFER SUBUNIT"/>
    <property type="match status" value="1"/>
</dbReference>
<dbReference type="Gene3D" id="1.10.1130.10">
    <property type="entry name" value="Flavocytochrome C3, Chain A"/>
    <property type="match status" value="1"/>
</dbReference>
<evidence type="ECO:0000256" key="1">
    <source>
        <dbReference type="ARBA" id="ARBA00004418"/>
    </source>
</evidence>
<dbReference type="Proteomes" id="UP000257067">
    <property type="component" value="Unassembled WGS sequence"/>
</dbReference>
<dbReference type="InterPro" id="IPR036280">
    <property type="entry name" value="Multihaem_cyt_sf"/>
</dbReference>
<comment type="caution">
    <text evidence="15">The sequence shown here is derived from an EMBL/GenBank/DDBJ whole genome shotgun (WGS) entry which is preliminary data.</text>
</comment>
<dbReference type="PANTHER" id="PTHR38604:SF1">
    <property type="entry name" value="PERIPLASMIC NITRATE REDUCTASE, ELECTRON TRANSFER SUBUNIT"/>
    <property type="match status" value="1"/>
</dbReference>
<feature type="binding site" description="covalent" evidence="12">
    <location>
        <position position="87"/>
    </location>
    <ligand>
        <name>heme c</name>
        <dbReference type="ChEBI" id="CHEBI:61717"/>
        <label>1</label>
    </ligand>
</feature>
<evidence type="ECO:0000313" key="16">
    <source>
        <dbReference type="Proteomes" id="UP000257067"/>
    </source>
</evidence>
<sequence length="171" mass="18831">MKMHKIAILGSVLLSFAFGAKAISDTDIGLRNVPLNNEEKVRLQDFKYGDKAPGESKVFDRAYENAPPMIPHDVEGMTDFTQSTNACLDCHSPEVAKDVGATAVPKSHLYDLRNAKAISDGISDSRWNCTQCHAPQAQLKPLVGNTFKPEYRNKNSKNKSNLLDVINEGVK</sequence>
<evidence type="ECO:0000256" key="6">
    <source>
        <dbReference type="ARBA" id="ARBA00022723"/>
    </source>
</evidence>
<keyword evidence="10 13" id="KW-0408">Iron</keyword>
<dbReference type="EMBL" id="NXLU01000001">
    <property type="protein sequence ID" value="RDU70113.1"/>
    <property type="molecule type" value="Genomic_DNA"/>
</dbReference>
<feature type="binding site" description="covalent" evidence="12">
    <location>
        <position position="132"/>
    </location>
    <ligand>
        <name>heme c</name>
        <dbReference type="ChEBI" id="CHEBI:61717"/>
        <label>2</label>
    </ligand>
</feature>
<keyword evidence="16" id="KW-1185">Reference proteome</keyword>
<reference evidence="15 16" key="1">
    <citation type="submission" date="2018-04" db="EMBL/GenBank/DDBJ databases">
        <title>Novel Campyloabacter and Helicobacter Species and Strains.</title>
        <authorList>
            <person name="Mannion A.J."/>
            <person name="Shen Z."/>
            <person name="Fox J.G."/>
        </authorList>
    </citation>
    <scope>NUCLEOTIDE SEQUENCE [LARGE SCALE GENOMIC DNA]</scope>
    <source>
        <strain evidence="15 16">ATCC 700242</strain>
    </source>
</reference>
<dbReference type="AlphaFoldDB" id="A0A3D8IYI1"/>
<evidence type="ECO:0000256" key="12">
    <source>
        <dbReference type="PIRSR" id="PIRSR006105-1"/>
    </source>
</evidence>
<evidence type="ECO:0000256" key="10">
    <source>
        <dbReference type="ARBA" id="ARBA00023004"/>
    </source>
</evidence>